<dbReference type="PANTHER" id="PTHR46212:SF9">
    <property type="entry name" value="PROGRAMMED CELL DEATH PROTEIN 6"/>
    <property type="match status" value="1"/>
</dbReference>
<evidence type="ECO:0000256" key="7">
    <source>
        <dbReference type="ARBA" id="ARBA00023223"/>
    </source>
</evidence>
<feature type="domain" description="EF-hand" evidence="9">
    <location>
        <begin position="8"/>
        <end position="43"/>
    </location>
</feature>
<sequence length="181" mass="21438">MTHQQYQVDRNYLWNIFQRIDRNGDQSIDCNELQTALKNGSWAPFNLETTRLMIGMFDFNNNGTIDFNEFCSLWQYVTDWTRTFKGYDLDGNGTIDHKELSQAMHGFGFRVSERIISILIRRFDRTGQGQVRFDDFIQLCIIVRMLTNSFQRFDYQRNGNIQVSYEQFLTMVFQTKAATSK</sequence>
<keyword evidence="4" id="KW-0479">Metal-binding</keyword>
<evidence type="ECO:0000256" key="1">
    <source>
        <dbReference type="ARBA" id="ARBA00004496"/>
    </source>
</evidence>
<dbReference type="GO" id="GO:0048306">
    <property type="term" value="F:calcium-dependent protein binding"/>
    <property type="evidence" value="ECO:0007669"/>
    <property type="project" value="UniProtKB-ARBA"/>
</dbReference>
<dbReference type="Gene3D" id="1.10.238.10">
    <property type="entry name" value="EF-hand"/>
    <property type="match status" value="1"/>
</dbReference>
<keyword evidence="6" id="KW-0106">Calcium</keyword>
<proteinExistence type="inferred from homology"/>
<dbReference type="InterPro" id="IPR051426">
    <property type="entry name" value="Peflin/Sorcin_CaBP"/>
</dbReference>
<dbReference type="OrthoDB" id="186625at2759"/>
<keyword evidence="5" id="KW-0677">Repeat</keyword>
<keyword evidence="11" id="KW-1185">Reference proteome</keyword>
<dbReference type="GO" id="GO:0008218">
    <property type="term" value="P:bioluminescence"/>
    <property type="evidence" value="ECO:0007669"/>
    <property type="project" value="UniProtKB-KW"/>
</dbReference>
<dbReference type="RefSeq" id="XP_066921053.1">
    <property type="nucleotide sequence ID" value="XM_067064952.1"/>
</dbReference>
<dbReference type="GO" id="GO:0005737">
    <property type="term" value="C:cytoplasm"/>
    <property type="evidence" value="ECO:0007669"/>
    <property type="project" value="UniProtKB-SubCell"/>
</dbReference>
<evidence type="ECO:0000313" key="10">
    <source>
        <dbReference type="EnsemblMetazoa" id="CLYHEMP020982.1"/>
    </source>
</evidence>
<evidence type="ECO:0000256" key="6">
    <source>
        <dbReference type="ARBA" id="ARBA00022837"/>
    </source>
</evidence>
<dbReference type="Pfam" id="PF13499">
    <property type="entry name" value="EF-hand_7"/>
    <property type="match status" value="2"/>
</dbReference>
<reference evidence="10" key="1">
    <citation type="submission" date="2021-01" db="UniProtKB">
        <authorList>
            <consortium name="EnsemblMetazoa"/>
        </authorList>
    </citation>
    <scope>IDENTIFICATION</scope>
</reference>
<organism evidence="10 11">
    <name type="scientific">Clytia hemisphaerica</name>
    <dbReference type="NCBI Taxonomy" id="252671"/>
    <lineage>
        <taxon>Eukaryota</taxon>
        <taxon>Metazoa</taxon>
        <taxon>Cnidaria</taxon>
        <taxon>Hydrozoa</taxon>
        <taxon>Hydroidolina</taxon>
        <taxon>Leptothecata</taxon>
        <taxon>Obeliida</taxon>
        <taxon>Clytiidae</taxon>
        <taxon>Clytia</taxon>
    </lineage>
</organism>
<evidence type="ECO:0000256" key="5">
    <source>
        <dbReference type="ARBA" id="ARBA00022737"/>
    </source>
</evidence>
<keyword evidence="7" id="KW-0455">Luminescence</keyword>
<evidence type="ECO:0000256" key="8">
    <source>
        <dbReference type="ARBA" id="ARBA00023262"/>
    </source>
</evidence>
<protein>
    <recommendedName>
        <fullName evidence="9">EF-hand domain-containing protein</fullName>
    </recommendedName>
</protein>
<evidence type="ECO:0000259" key="9">
    <source>
        <dbReference type="PROSITE" id="PS50222"/>
    </source>
</evidence>
<dbReference type="InterPro" id="IPR018247">
    <property type="entry name" value="EF_Hand_1_Ca_BS"/>
</dbReference>
<dbReference type="SMART" id="SM00054">
    <property type="entry name" value="EFh"/>
    <property type="match status" value="4"/>
</dbReference>
<dbReference type="InterPro" id="IPR011992">
    <property type="entry name" value="EF-hand-dom_pair"/>
</dbReference>
<dbReference type="GeneID" id="136808412"/>
<dbReference type="EnsemblMetazoa" id="CLYHEMT020982.1">
    <property type="protein sequence ID" value="CLYHEMP020982.1"/>
    <property type="gene ID" value="CLYHEMG020982"/>
</dbReference>
<dbReference type="PROSITE" id="PS00018">
    <property type="entry name" value="EF_HAND_1"/>
    <property type="match status" value="2"/>
</dbReference>
<dbReference type="Proteomes" id="UP000594262">
    <property type="component" value="Unplaced"/>
</dbReference>
<comment type="subcellular location">
    <subcellularLocation>
        <location evidence="1">Cytoplasm</location>
    </subcellularLocation>
</comment>
<dbReference type="PROSITE" id="PS50222">
    <property type="entry name" value="EF_HAND_2"/>
    <property type="match status" value="2"/>
</dbReference>
<keyword evidence="8" id="KW-0599">Photoprotein</keyword>
<feature type="domain" description="EF-hand" evidence="9">
    <location>
        <begin position="75"/>
        <end position="110"/>
    </location>
</feature>
<evidence type="ECO:0000313" key="11">
    <source>
        <dbReference type="Proteomes" id="UP000594262"/>
    </source>
</evidence>
<name>A0A7M6DPW5_9CNID</name>
<dbReference type="InterPro" id="IPR002048">
    <property type="entry name" value="EF_hand_dom"/>
</dbReference>
<dbReference type="AlphaFoldDB" id="A0A7M6DPW5"/>
<accession>A0A7M6DPW5</accession>
<dbReference type="GO" id="GO:0005509">
    <property type="term" value="F:calcium ion binding"/>
    <property type="evidence" value="ECO:0007669"/>
    <property type="project" value="InterPro"/>
</dbReference>
<keyword evidence="3" id="KW-0963">Cytoplasm</keyword>
<dbReference type="PANTHER" id="PTHR46212">
    <property type="entry name" value="PEFLIN"/>
    <property type="match status" value="1"/>
</dbReference>
<evidence type="ECO:0000256" key="3">
    <source>
        <dbReference type="ARBA" id="ARBA00022490"/>
    </source>
</evidence>
<evidence type="ECO:0000256" key="4">
    <source>
        <dbReference type="ARBA" id="ARBA00022723"/>
    </source>
</evidence>
<comment type="similarity">
    <text evidence="2">Belongs to the aequorin family.</text>
</comment>
<evidence type="ECO:0000256" key="2">
    <source>
        <dbReference type="ARBA" id="ARBA00007828"/>
    </source>
</evidence>
<dbReference type="FunFam" id="1.10.238.10:FF:000001">
    <property type="entry name" value="Calmodulin 1"/>
    <property type="match status" value="1"/>
</dbReference>
<dbReference type="SUPFAM" id="SSF47473">
    <property type="entry name" value="EF-hand"/>
    <property type="match status" value="1"/>
</dbReference>